<dbReference type="Proteomes" id="UP001217089">
    <property type="component" value="Unassembled WGS sequence"/>
</dbReference>
<comment type="caution">
    <text evidence="3">The sequence shown here is derived from an EMBL/GenBank/DDBJ whole genome shotgun (WGS) entry which is preliminary data.</text>
</comment>
<feature type="region of interest" description="Disordered" evidence="2">
    <location>
        <begin position="605"/>
        <end position="692"/>
    </location>
</feature>
<accession>A0ABQ9ELW4</accession>
<evidence type="ECO:0000313" key="3">
    <source>
        <dbReference type="EMBL" id="KAJ8304587.1"/>
    </source>
</evidence>
<organism evidence="3 4">
    <name type="scientific">Tegillarca granosa</name>
    <name type="common">Malaysian cockle</name>
    <name type="synonym">Anadara granosa</name>
    <dbReference type="NCBI Taxonomy" id="220873"/>
    <lineage>
        <taxon>Eukaryota</taxon>
        <taxon>Metazoa</taxon>
        <taxon>Spiralia</taxon>
        <taxon>Lophotrochozoa</taxon>
        <taxon>Mollusca</taxon>
        <taxon>Bivalvia</taxon>
        <taxon>Autobranchia</taxon>
        <taxon>Pteriomorphia</taxon>
        <taxon>Arcoida</taxon>
        <taxon>Arcoidea</taxon>
        <taxon>Arcidae</taxon>
        <taxon>Tegillarca</taxon>
    </lineage>
</organism>
<feature type="compositionally biased region" description="Basic and acidic residues" evidence="2">
    <location>
        <begin position="424"/>
        <end position="435"/>
    </location>
</feature>
<feature type="region of interest" description="Disordered" evidence="2">
    <location>
        <begin position="494"/>
        <end position="533"/>
    </location>
</feature>
<feature type="coiled-coil region" evidence="1">
    <location>
        <begin position="335"/>
        <end position="369"/>
    </location>
</feature>
<name>A0ABQ9ELW4_TEGGR</name>
<reference evidence="3 4" key="1">
    <citation type="submission" date="2022-12" db="EMBL/GenBank/DDBJ databases">
        <title>Chromosome-level genome of Tegillarca granosa.</title>
        <authorList>
            <person name="Kim J."/>
        </authorList>
    </citation>
    <scope>NUCLEOTIDE SEQUENCE [LARGE SCALE GENOMIC DNA]</scope>
    <source>
        <strain evidence="3">Teg-2019</strain>
        <tissue evidence="3">Adductor muscle</tissue>
    </source>
</reference>
<feature type="non-terminal residue" evidence="3">
    <location>
        <position position="692"/>
    </location>
</feature>
<keyword evidence="1" id="KW-0175">Coiled coil</keyword>
<feature type="region of interest" description="Disordered" evidence="2">
    <location>
        <begin position="370"/>
        <end position="435"/>
    </location>
</feature>
<feature type="compositionally biased region" description="Basic and acidic residues" evidence="2">
    <location>
        <begin position="619"/>
        <end position="628"/>
    </location>
</feature>
<evidence type="ECO:0000256" key="2">
    <source>
        <dbReference type="SAM" id="MobiDB-lite"/>
    </source>
</evidence>
<evidence type="ECO:0000313" key="4">
    <source>
        <dbReference type="Proteomes" id="UP001217089"/>
    </source>
</evidence>
<feature type="compositionally biased region" description="Polar residues" evidence="2">
    <location>
        <begin position="679"/>
        <end position="692"/>
    </location>
</feature>
<proteinExistence type="predicted"/>
<keyword evidence="4" id="KW-1185">Reference proteome</keyword>
<protein>
    <submittedName>
        <fullName evidence="3">Uncharacterized protein</fullName>
    </submittedName>
</protein>
<evidence type="ECO:0000256" key="1">
    <source>
        <dbReference type="SAM" id="Coils"/>
    </source>
</evidence>
<dbReference type="EMBL" id="JARBDR010000903">
    <property type="protein sequence ID" value="KAJ8304587.1"/>
    <property type="molecule type" value="Genomic_DNA"/>
</dbReference>
<sequence>MNVSQGSGRLTLSAALSRNTLLDSSWTSSNTQTKSASLAKAEKEIKVLLMSEALSSRSVTLSEVENALSWLADKWRYYIGLDIKGPEVNVQRSDLTKMVETAESARIKLYKNLENTSTDRLAIPLVFMNEFLKPGKQEETTVFDIALGKTENLNLKHVPPLKRCCIKDITTEKVMKNLPSLPRSKSGEVQKVIEALLKAVNYRHHMVTQEVKNLKEDVKFHKSVYNLQVSYIDSLFDVVRDGYANFEQSTNEIIVKPLKDILDAFEDLNNTASEDAFKEFLKKFKHNSEQLKNAVEKLDTTDCSSENGALGALSQYGQEFFSTLDKLVSQSQRTRDKAAKNKQDLCQQQERLEEELRNILDEQELKYREHFETDNSHNSRYIPEVKEEDETSGNISGRISEGKPSAESEMCISGRKSKQKKIKEHMNDGRKSHNKDILHLNDKDHVNQELNEDMCISGRKSIPGKLGDDLNLDNDNSRKSYALANFESDDVCVSGRKSKNKSLKEGGKTGRKSQQSEMITPIENGLPSQESEDGKCINVNRKKQFKTKEDDLSHTEQISSKMKALNLDGCKNLLHSNYVYESDDDEICVNINQRKQTKTIASVNKKDISVDSEPGNEDDMSKEKHIGDEINDGLPPQSKSQSKEKVNKPKKERKYIPNTFVPNRTLRLRRSGSLSRLSNTSEQDPNEQTVNQ</sequence>
<gene>
    <name evidence="3" type="ORF">KUTeg_018170</name>
</gene>